<dbReference type="InterPro" id="IPR035906">
    <property type="entry name" value="MetI-like_sf"/>
</dbReference>
<accession>A0AAN1T0J9</accession>
<protein>
    <recommendedName>
        <fullName evidence="8">ABC transmembrane type-1 domain-containing protein</fullName>
    </recommendedName>
</protein>
<dbReference type="SUPFAM" id="SSF161098">
    <property type="entry name" value="MetI-like"/>
    <property type="match status" value="1"/>
</dbReference>
<feature type="transmembrane region" description="Helical" evidence="7">
    <location>
        <begin position="126"/>
        <end position="144"/>
    </location>
</feature>
<dbReference type="AlphaFoldDB" id="A0AAN1T0J9"/>
<organism evidence="9 10">
    <name type="scientific">Ferrigenium kumadai</name>
    <dbReference type="NCBI Taxonomy" id="1682490"/>
    <lineage>
        <taxon>Bacteria</taxon>
        <taxon>Pseudomonadati</taxon>
        <taxon>Pseudomonadota</taxon>
        <taxon>Betaproteobacteria</taxon>
        <taxon>Nitrosomonadales</taxon>
        <taxon>Gallionellaceae</taxon>
        <taxon>Ferrigenium</taxon>
    </lineage>
</organism>
<evidence type="ECO:0000256" key="5">
    <source>
        <dbReference type="ARBA" id="ARBA00022989"/>
    </source>
</evidence>
<comment type="similarity">
    <text evidence="7">Belongs to the binding-protein-dependent transport system permease family.</text>
</comment>
<dbReference type="GO" id="GO:0005886">
    <property type="term" value="C:plasma membrane"/>
    <property type="evidence" value="ECO:0007669"/>
    <property type="project" value="UniProtKB-SubCell"/>
</dbReference>
<evidence type="ECO:0000256" key="6">
    <source>
        <dbReference type="ARBA" id="ARBA00023136"/>
    </source>
</evidence>
<reference evidence="9 10" key="1">
    <citation type="submission" date="2019-03" db="EMBL/GenBank/DDBJ databases">
        <title>Complete genome sequence of Ferrigenium kumadai strain An22, a microaerophilic iron-oxidizing bacterium isolated from a paddy field soil.</title>
        <authorList>
            <person name="Watanabe T."/>
            <person name="Asakawa S."/>
        </authorList>
    </citation>
    <scope>NUCLEOTIDE SEQUENCE [LARGE SCALE GENOMIC DNA]</scope>
    <source>
        <strain evidence="9 10">An22</strain>
    </source>
</reference>
<keyword evidence="6 7" id="KW-0472">Membrane</keyword>
<name>A0AAN1T0J9_9PROT</name>
<dbReference type="PANTHER" id="PTHR30151">
    <property type="entry name" value="ALKANE SULFONATE ABC TRANSPORTER-RELATED, MEMBRANE SUBUNIT"/>
    <property type="match status" value="1"/>
</dbReference>
<evidence type="ECO:0000256" key="3">
    <source>
        <dbReference type="ARBA" id="ARBA00022475"/>
    </source>
</evidence>
<dbReference type="GO" id="GO:0055085">
    <property type="term" value="P:transmembrane transport"/>
    <property type="evidence" value="ECO:0007669"/>
    <property type="project" value="InterPro"/>
</dbReference>
<evidence type="ECO:0000256" key="7">
    <source>
        <dbReference type="RuleBase" id="RU363032"/>
    </source>
</evidence>
<feature type="transmembrane region" description="Helical" evidence="7">
    <location>
        <begin position="225"/>
        <end position="245"/>
    </location>
</feature>
<dbReference type="PANTHER" id="PTHR30151:SF25">
    <property type="entry name" value="TAURINE TRANSPORT SYSTEM PERMEASE PROTEIN TAUC"/>
    <property type="match status" value="1"/>
</dbReference>
<evidence type="ECO:0000256" key="2">
    <source>
        <dbReference type="ARBA" id="ARBA00022448"/>
    </source>
</evidence>
<evidence type="ECO:0000313" key="9">
    <source>
        <dbReference type="EMBL" id="BBJ00511.1"/>
    </source>
</evidence>
<evidence type="ECO:0000256" key="4">
    <source>
        <dbReference type="ARBA" id="ARBA00022692"/>
    </source>
</evidence>
<dbReference type="KEGG" id="fku:FGKAn22_22030"/>
<sequence length="259" mass="28218">MSLIHNIRNRDWRGAALPAGLLAAWYAVTALEWVNTKLIVPPEKVVQVAYKYVTHGNFLEAVAASLTRDLSGFAIGSAAGILLGIVLGLSRWTERIVGPTFNTLKHISLFAWLPLISSWLGTGNSAKILFIALSAFYPVAINTFEGVRGIPRTQLEVARVYAFTRWQSVTRLILPAATPQILTGLHLALIYAWMATIGAEFLLVTADPGLGDTVIKGRAAFNVELIVFGMLIIGLVGAFFNHIAARIEARLLVWRGDKA</sequence>
<keyword evidence="2 7" id="KW-0813">Transport</keyword>
<dbReference type="RefSeq" id="WP_212785743.1">
    <property type="nucleotide sequence ID" value="NZ_AP019536.1"/>
</dbReference>
<keyword evidence="3" id="KW-1003">Cell membrane</keyword>
<dbReference type="InterPro" id="IPR000515">
    <property type="entry name" value="MetI-like"/>
</dbReference>
<evidence type="ECO:0000313" key="10">
    <source>
        <dbReference type="Proteomes" id="UP001319121"/>
    </source>
</evidence>
<dbReference type="CDD" id="cd06261">
    <property type="entry name" value="TM_PBP2"/>
    <property type="match status" value="1"/>
</dbReference>
<evidence type="ECO:0000259" key="8">
    <source>
        <dbReference type="PROSITE" id="PS50928"/>
    </source>
</evidence>
<keyword evidence="4 7" id="KW-0812">Transmembrane</keyword>
<evidence type="ECO:0000256" key="1">
    <source>
        <dbReference type="ARBA" id="ARBA00004651"/>
    </source>
</evidence>
<keyword evidence="5 7" id="KW-1133">Transmembrane helix</keyword>
<feature type="transmembrane region" description="Helical" evidence="7">
    <location>
        <begin position="101"/>
        <end position="120"/>
    </location>
</feature>
<proteinExistence type="inferred from homology"/>
<gene>
    <name evidence="9" type="ORF">FGKAn22_22030</name>
</gene>
<dbReference type="Pfam" id="PF00528">
    <property type="entry name" value="BPD_transp_1"/>
    <property type="match status" value="1"/>
</dbReference>
<dbReference type="PROSITE" id="PS50928">
    <property type="entry name" value="ABC_TM1"/>
    <property type="match status" value="1"/>
</dbReference>
<dbReference type="EMBL" id="AP019536">
    <property type="protein sequence ID" value="BBJ00511.1"/>
    <property type="molecule type" value="Genomic_DNA"/>
</dbReference>
<comment type="subcellular location">
    <subcellularLocation>
        <location evidence="1 7">Cell membrane</location>
        <topology evidence="1 7">Multi-pass membrane protein</topology>
    </subcellularLocation>
</comment>
<feature type="transmembrane region" description="Helical" evidence="7">
    <location>
        <begin position="181"/>
        <end position="205"/>
    </location>
</feature>
<dbReference type="GO" id="GO:0010438">
    <property type="term" value="P:cellular response to sulfur starvation"/>
    <property type="evidence" value="ECO:0007669"/>
    <property type="project" value="TreeGrafter"/>
</dbReference>
<dbReference type="Proteomes" id="UP001319121">
    <property type="component" value="Chromosome"/>
</dbReference>
<feature type="transmembrane region" description="Helical" evidence="7">
    <location>
        <begin position="70"/>
        <end position="89"/>
    </location>
</feature>
<dbReference type="Gene3D" id="1.10.3720.10">
    <property type="entry name" value="MetI-like"/>
    <property type="match status" value="1"/>
</dbReference>
<feature type="domain" description="ABC transmembrane type-1" evidence="8">
    <location>
        <begin position="62"/>
        <end position="244"/>
    </location>
</feature>
<keyword evidence="10" id="KW-1185">Reference proteome</keyword>